<feature type="domain" description="T9SS-like galactose binding" evidence="4">
    <location>
        <begin position="443"/>
        <end position="558"/>
    </location>
</feature>
<dbReference type="InterPro" id="IPR056600">
    <property type="entry name" value="GBD_T9SS_assoc"/>
</dbReference>
<dbReference type="InterPro" id="IPR011042">
    <property type="entry name" value="6-blade_b-propeller_TolB-like"/>
</dbReference>
<reference evidence="6" key="1">
    <citation type="submission" date="2020-08" db="EMBL/GenBank/DDBJ databases">
        <title>Lacibacter sp. S13-6-6 genome sequencing.</title>
        <authorList>
            <person name="Jin L."/>
        </authorList>
    </citation>
    <scope>NUCLEOTIDE SEQUENCE [LARGE SCALE GENOMIC DNA]</scope>
    <source>
        <strain evidence="6">S13-6-6</strain>
    </source>
</reference>
<dbReference type="InterPro" id="IPR026444">
    <property type="entry name" value="Secre_tail"/>
</dbReference>
<evidence type="ECO:0000256" key="1">
    <source>
        <dbReference type="SAM" id="SignalP"/>
    </source>
</evidence>
<evidence type="ECO:0000259" key="2">
    <source>
        <dbReference type="Pfam" id="PF07995"/>
    </source>
</evidence>
<evidence type="ECO:0000259" key="4">
    <source>
        <dbReference type="Pfam" id="PF23759"/>
    </source>
</evidence>
<protein>
    <submittedName>
        <fullName evidence="5">PQQ-dependent sugar dehydrogenase</fullName>
    </submittedName>
</protein>
<organism evidence="5 6">
    <name type="scientific">Lacibacter sediminis</name>
    <dbReference type="NCBI Taxonomy" id="2760713"/>
    <lineage>
        <taxon>Bacteria</taxon>
        <taxon>Pseudomonadati</taxon>
        <taxon>Bacteroidota</taxon>
        <taxon>Chitinophagia</taxon>
        <taxon>Chitinophagales</taxon>
        <taxon>Chitinophagaceae</taxon>
        <taxon>Lacibacter</taxon>
    </lineage>
</organism>
<feature type="domain" description="Secretion system C-terminal sorting" evidence="3">
    <location>
        <begin position="1380"/>
        <end position="1454"/>
    </location>
</feature>
<evidence type="ECO:0000313" key="5">
    <source>
        <dbReference type="EMBL" id="QNA45140.1"/>
    </source>
</evidence>
<feature type="domain" description="T9SS-like galactose binding" evidence="4">
    <location>
        <begin position="23"/>
        <end position="152"/>
    </location>
</feature>
<feature type="domain" description="Glucose/Sorbosone dehydrogenase" evidence="2">
    <location>
        <begin position="604"/>
        <end position="900"/>
    </location>
</feature>
<gene>
    <name evidence="5" type="ORF">H4075_02775</name>
</gene>
<evidence type="ECO:0000259" key="3">
    <source>
        <dbReference type="Pfam" id="PF18962"/>
    </source>
</evidence>
<dbReference type="InterPro" id="IPR011041">
    <property type="entry name" value="Quinoprot_gluc/sorb_DH_b-prop"/>
</dbReference>
<feature type="domain" description="T9SS-like galactose binding" evidence="4">
    <location>
        <begin position="162"/>
        <end position="290"/>
    </location>
</feature>
<dbReference type="NCBIfam" id="TIGR04183">
    <property type="entry name" value="Por_Secre_tail"/>
    <property type="match status" value="1"/>
</dbReference>
<dbReference type="SUPFAM" id="SSF50952">
    <property type="entry name" value="Soluble quinoprotein glucose dehydrogenase"/>
    <property type="match status" value="1"/>
</dbReference>
<proteinExistence type="predicted"/>
<dbReference type="EMBL" id="CP060007">
    <property type="protein sequence ID" value="QNA45140.1"/>
    <property type="molecule type" value="Genomic_DNA"/>
</dbReference>
<keyword evidence="1" id="KW-0732">Signal</keyword>
<dbReference type="Pfam" id="PF23759">
    <property type="entry name" value="GBD_T9SS_assoc"/>
    <property type="match status" value="4"/>
</dbReference>
<dbReference type="Pfam" id="PF18962">
    <property type="entry name" value="Por_Secre_tail"/>
    <property type="match status" value="1"/>
</dbReference>
<dbReference type="RefSeq" id="WP_182803935.1">
    <property type="nucleotide sequence ID" value="NZ_CP060007.1"/>
</dbReference>
<dbReference type="Gene3D" id="2.120.10.30">
    <property type="entry name" value="TolB, C-terminal domain"/>
    <property type="match status" value="1"/>
</dbReference>
<evidence type="ECO:0000313" key="6">
    <source>
        <dbReference type="Proteomes" id="UP000515344"/>
    </source>
</evidence>
<accession>A0A7G5XI37</accession>
<name>A0A7G5XI37_9BACT</name>
<dbReference type="Pfam" id="PF07995">
    <property type="entry name" value="GSDH"/>
    <property type="match status" value="1"/>
</dbReference>
<dbReference type="Gene3D" id="2.60.120.380">
    <property type="match status" value="2"/>
</dbReference>
<sequence length="1457" mass="152112">MKRILLIAFLILSVTTVFSQVPTNNDCSGAILLTVNSNTTCTTTTGGTSVNATQSQTACSGNADDDVWYKFIATGSTHVITATPSGGGGSAISDIVLEAFEGSCAGLASFGCIDATSAAAAETTTLGGLTIGNTYFFRVYSSGNSAKAGTFTLCVTTIPSPSNDNCSFATSLTSNTTCAPTAGTLIASTNSGVTVASCGGTADDDVWYSFTAAQAATTISLSSIASNLSSSGTVIELFSGGCGSLNSLACNSGTAATLSLSSSLTIGSLYYVRVYSSGNTAITSNGSFDICVTHTAPLANDLCSSATNITPVTTCGATANQTLLNATTTGSPTNGAGTTRDVWYTFTTPANIRNVQIATSNLGGNLTTSNTYIEAFTGSSCASGVFTGTSIATTASGTSTLSLTNLTPSTQYYFRVFTTGTATGGTTANWGFDICVSYTAVPSNDECAGALTLTPGTTNSAGTVLNATASGTTVGCATGTPDDDVWYKFTTTSTQTFATITVTAGATLSANGAMIQVYSGTCGSLTSIACGQNEVTISSGLSVSTQYFIRVYSSSAYSTTPASGSVANNISILVSAPLTTTNITAGKMNEVYRQTILSAANVLADPWEITYGPDNYLWVTEAKGYKLNRINPVTGAKQVVLDISQNSTFFSSPADQAFNCQFANGAGAQGGFAGMALHPKFLDASSPQNYVYISYVHSNPSTAVFVNRIVRFFYNTSTNKLESPVSICDTIPGSGDHNSQRMIITPMTQGGSDYYLFYAAGDMGAGQQFPTINITRAMKAQVLNAYEGKILRFALSDSCSGTGNQKWIPDSNPYNDVAPIVGKSAVWSIGMRNNQGFAYNPALNILYGSSHGPFSDDEINIIEGFKNYGHPLVVGYAADGNYNGTTTPGLSTSISVGVPYGWTGGSYTADGQAAAASTAPPIGNEVTNMNAINANAALYGAYKDPLFSAYPGTGSGTVSSIWSAATTPGNAGWHSEGWSGLDLYTHTLIPGWKNSLLAAGLKWGRTIRLKLNDAGTAVVPVAGADTVTYFQSTNRYRDIAFAPNGKEIFLAMDRSAAGSAATVGNPPSTVGSCLGCVVKYEFLGYNPTGTSPFPSSIPTSIPIDSSTNAGCVTATAITINAENGNNNLWVPITGPNGNIIAEIDANSNDLGNITTSFFTRTGNPVRTGFGNKYLNRNVTINVQNNPPATPVSVRLYLTAQELADMVSTTGSSVTGIADLSVFKNNDPCGTTMASSALGQTVTGRYVQSTYGHAIQFDVTSFSSFYFMSSSSTLPFDLFSFTGKAVADNSRLEWVVNNEVDVISYSVERSLDNVNFEEIGKVDAKNIPATNLTYNFIDYNAGKLANKVYYRVHSNENNGTKKYTNIIDVSFGALQNVYVNVFPNPVVEKTTVTINAIADETAQLKVIDNTGRTIQTLEINLVKGKTNLQLDLSNYKAGVYYLDINGKAINEKVKLIKQ</sequence>
<dbReference type="InterPro" id="IPR012938">
    <property type="entry name" value="Glc/Sorbosone_DH"/>
</dbReference>
<feature type="domain" description="T9SS-like galactose binding" evidence="4">
    <location>
        <begin position="299"/>
        <end position="422"/>
    </location>
</feature>
<keyword evidence="6" id="KW-1185">Reference proteome</keyword>
<feature type="chain" id="PRO_5028804998" evidence="1">
    <location>
        <begin position="20"/>
        <end position="1457"/>
    </location>
</feature>
<dbReference type="KEGG" id="lacs:H4075_02775"/>
<feature type="signal peptide" evidence="1">
    <location>
        <begin position="1"/>
        <end position="19"/>
    </location>
</feature>
<dbReference type="Proteomes" id="UP000515344">
    <property type="component" value="Chromosome"/>
</dbReference>